<comment type="caution">
    <text evidence="2">The sequence shown here is derived from an EMBL/GenBank/DDBJ whole genome shotgun (WGS) entry which is preliminary data.</text>
</comment>
<accession>A0A1V8SGV6</accession>
<keyword evidence="3" id="KW-1185">Reference proteome</keyword>
<proteinExistence type="predicted"/>
<dbReference type="EMBL" id="NAJO01000047">
    <property type="protein sequence ID" value="OQN98200.1"/>
    <property type="molecule type" value="Genomic_DNA"/>
</dbReference>
<dbReference type="InParanoid" id="A0A1V8SGV6"/>
<evidence type="ECO:0000313" key="3">
    <source>
        <dbReference type="Proteomes" id="UP000192596"/>
    </source>
</evidence>
<feature type="compositionally biased region" description="Low complexity" evidence="1">
    <location>
        <begin position="138"/>
        <end position="156"/>
    </location>
</feature>
<evidence type="ECO:0000256" key="1">
    <source>
        <dbReference type="SAM" id="MobiDB-lite"/>
    </source>
</evidence>
<name>A0A1V8SGV6_9PEZI</name>
<sequence length="321" mass="35858">MSSTHEGSDQRTVDLDALTTFNSDEIHTLLQKVEFAPENIWNAEVIAHRVCMAVEKFLHPDRDGEQERTASRDEFLSVFRPEPTTTQLRESYIKAAKADCDKTYGNEERGAYSNSPLRRPKTNISEHHPPKASSMSSTTPIANNTTTTATTNNNITYTPFTTTPESLFDLAFTEALKAVLNPNHDPNDTEQRKETVAKVRQKDAQSSGFRQCLQFIIITAVSTALSGLQLHPDDTLAADDIATSIATTVLQQVHDLNRPSSNAALEEVRELYGAYLKAAYAYFHASYVIDDEEKLQGLVGELDRHVCEVFDDRDSSDQEQE</sequence>
<evidence type="ECO:0000313" key="2">
    <source>
        <dbReference type="EMBL" id="OQN98200.1"/>
    </source>
</evidence>
<reference evidence="3" key="1">
    <citation type="submission" date="2017-03" db="EMBL/GenBank/DDBJ databases">
        <title>Genomes of endolithic fungi from Antarctica.</title>
        <authorList>
            <person name="Coleine C."/>
            <person name="Masonjones S."/>
            <person name="Stajich J.E."/>
        </authorList>
    </citation>
    <scope>NUCLEOTIDE SEQUENCE [LARGE SCALE GENOMIC DNA]</scope>
    <source>
        <strain evidence="3">CCFEE 5527</strain>
    </source>
</reference>
<gene>
    <name evidence="2" type="ORF">B0A48_15476</name>
</gene>
<organism evidence="2 3">
    <name type="scientific">Cryoendolithus antarcticus</name>
    <dbReference type="NCBI Taxonomy" id="1507870"/>
    <lineage>
        <taxon>Eukaryota</taxon>
        <taxon>Fungi</taxon>
        <taxon>Dikarya</taxon>
        <taxon>Ascomycota</taxon>
        <taxon>Pezizomycotina</taxon>
        <taxon>Dothideomycetes</taxon>
        <taxon>Dothideomycetidae</taxon>
        <taxon>Cladosporiales</taxon>
        <taxon>Cladosporiaceae</taxon>
        <taxon>Cryoendolithus</taxon>
    </lineage>
</organism>
<feature type="region of interest" description="Disordered" evidence="1">
    <location>
        <begin position="105"/>
        <end position="156"/>
    </location>
</feature>
<dbReference type="Proteomes" id="UP000192596">
    <property type="component" value="Unassembled WGS sequence"/>
</dbReference>
<dbReference type="AlphaFoldDB" id="A0A1V8SGV6"/>
<protein>
    <submittedName>
        <fullName evidence="2">Uncharacterized protein</fullName>
    </submittedName>
</protein>